<gene>
    <name evidence="3" type="ORF">AN619_17090</name>
</gene>
<dbReference type="Pfam" id="PF11796">
    <property type="entry name" value="DUF3323"/>
    <property type="match status" value="1"/>
</dbReference>
<dbReference type="RefSeq" id="WP_068556300.1">
    <property type="nucleotide sequence ID" value="NZ_LOEE01000034.1"/>
</dbReference>
<dbReference type="Pfam" id="PF09664">
    <property type="entry name" value="DUF2399"/>
    <property type="match status" value="1"/>
</dbReference>
<dbReference type="NCBIfam" id="TIGR02679">
    <property type="entry name" value="TIGR02679 family protein"/>
    <property type="match status" value="1"/>
</dbReference>
<feature type="domain" description="DUF2399" evidence="1">
    <location>
        <begin position="274"/>
        <end position="427"/>
    </location>
</feature>
<evidence type="ECO:0000313" key="3">
    <source>
        <dbReference type="EMBL" id="KXG75445.1"/>
    </source>
</evidence>
<evidence type="ECO:0000313" key="4">
    <source>
        <dbReference type="Proteomes" id="UP000070456"/>
    </source>
</evidence>
<comment type="caution">
    <text evidence="3">The sequence shown here is derived from an EMBL/GenBank/DDBJ whole genome shotgun (WGS) entry which is preliminary data.</text>
</comment>
<name>A0A140L4H0_9FIRM</name>
<dbReference type="Proteomes" id="UP000070456">
    <property type="component" value="Unassembled WGS sequence"/>
</dbReference>
<dbReference type="InterPro" id="IPR024465">
    <property type="entry name" value="DUF2399"/>
</dbReference>
<keyword evidence="4" id="KW-1185">Reference proteome</keyword>
<dbReference type="STRING" id="520762.AN619_17090"/>
<accession>A0A140L4H0</accession>
<evidence type="ECO:0000259" key="2">
    <source>
        <dbReference type="Pfam" id="PF11796"/>
    </source>
</evidence>
<organism evidence="3 4">
    <name type="scientific">Thermotalea metallivorans</name>
    <dbReference type="NCBI Taxonomy" id="520762"/>
    <lineage>
        <taxon>Bacteria</taxon>
        <taxon>Bacillati</taxon>
        <taxon>Bacillota</taxon>
        <taxon>Clostridia</taxon>
        <taxon>Peptostreptococcales</taxon>
        <taxon>Thermotaleaceae</taxon>
        <taxon>Thermotalea</taxon>
    </lineage>
</organism>
<dbReference type="AlphaFoldDB" id="A0A140L4H0"/>
<feature type="domain" description="Conserved hypothetical protein CHP02679 N terminus" evidence="2">
    <location>
        <begin position="38"/>
        <end position="251"/>
    </location>
</feature>
<evidence type="ECO:0000259" key="1">
    <source>
        <dbReference type="Pfam" id="PF09664"/>
    </source>
</evidence>
<reference evidence="3 4" key="1">
    <citation type="submission" date="2015-12" db="EMBL/GenBank/DDBJ databases">
        <title>Draft genome sequence of the thermoanaerobe Thermotalea metallivorans, an isolate from the runoff channel of the Great Artesian Basin, Australia.</title>
        <authorList>
            <person name="Patel B.K."/>
        </authorList>
    </citation>
    <scope>NUCLEOTIDE SEQUENCE [LARGE SCALE GENOMIC DNA]</scope>
    <source>
        <strain evidence="3 4">B2-1</strain>
    </source>
</reference>
<evidence type="ECO:0008006" key="5">
    <source>
        <dbReference type="Google" id="ProtNLM"/>
    </source>
</evidence>
<dbReference type="EMBL" id="LOEE01000034">
    <property type="protein sequence ID" value="KXG75445.1"/>
    <property type="molecule type" value="Genomic_DNA"/>
</dbReference>
<dbReference type="InterPro" id="IPR024466">
    <property type="entry name" value="CHP02679_N"/>
</dbReference>
<sequence length="440" mass="51150">MEKVKLLNQSVDYFKNNEGFHRLFVKIKEKYKSLGNIGGTIVFDHLTEEERKAFTGFFRKDFRKRKSAVIKLEQIQHALDMTKFRGIALLDILEQYFEEELIPKKEEKMNHDREKESFFREIIDRFAGTKAGEWLAFVLEQKGKGYRILVQRYNMDKEKLREDLSIVCNAVNGLPFYREKKQRLAVFSSAVSKNPHTFDEGTPCGQLLLHALGYLFHCEMPKNAEERTELLYQAGILKDEVSNYTLCSGLIAYREGKIHGGWEGFYRYGESMQVSLENLSYLDRIISPRGKVFVFENPTVFSEARERMIEKLPPLVCTYGQVKLSSLILLDMLAKEGTQIYYSGDFDPEGLLIADKLKKRYGHQLILWRYARDDYGRAVSSNPIEKKRMRQLKSLQDAKLKKLGQYMEEVGYAGYQELLTDLLVQDISDAFPEGDCLLFL</sequence>
<protein>
    <recommendedName>
        <fullName evidence="5">TIGR02679 family protein</fullName>
    </recommendedName>
</protein>
<dbReference type="PATRIC" id="fig|520762.4.peg.1898"/>
<dbReference type="InterPro" id="IPR013495">
    <property type="entry name" value="CHP02679"/>
</dbReference>
<dbReference type="OrthoDB" id="1661308at2"/>
<proteinExistence type="predicted"/>